<keyword evidence="1" id="KW-0175">Coiled coil</keyword>
<dbReference type="EMBL" id="CAUEEQ010012215">
    <property type="protein sequence ID" value="CAJ0936295.1"/>
    <property type="molecule type" value="Genomic_DNA"/>
</dbReference>
<feature type="non-terminal residue" evidence="2">
    <location>
        <position position="1"/>
    </location>
</feature>
<sequence length="107" mass="12516">VENYVAHIRHLTEEREALTTDFEKENIQLRIGLEKLQIQQDSQLKEVEEMLDQEGLNEISHSSPSEQIAYLLVERATLLEKLELLEQKMDTRSENLSDEKRQVLPVT</sequence>
<dbReference type="PANTHER" id="PTHR34479:SF1">
    <property type="entry name" value="COILED-COIL DOMAIN-CONTAINING PROTEIN 30"/>
    <property type="match status" value="1"/>
</dbReference>
<reference evidence="2" key="1">
    <citation type="submission" date="2023-07" db="EMBL/GenBank/DDBJ databases">
        <authorList>
            <person name="Stuckert A."/>
        </authorList>
    </citation>
    <scope>NUCLEOTIDE SEQUENCE</scope>
</reference>
<keyword evidence="3" id="KW-1185">Reference proteome</keyword>
<dbReference type="Proteomes" id="UP001176940">
    <property type="component" value="Unassembled WGS sequence"/>
</dbReference>
<evidence type="ECO:0000313" key="3">
    <source>
        <dbReference type="Proteomes" id="UP001176940"/>
    </source>
</evidence>
<feature type="coiled-coil region" evidence="1">
    <location>
        <begin position="8"/>
        <end position="102"/>
    </location>
</feature>
<organism evidence="2 3">
    <name type="scientific">Ranitomeya imitator</name>
    <name type="common">mimic poison frog</name>
    <dbReference type="NCBI Taxonomy" id="111125"/>
    <lineage>
        <taxon>Eukaryota</taxon>
        <taxon>Metazoa</taxon>
        <taxon>Chordata</taxon>
        <taxon>Craniata</taxon>
        <taxon>Vertebrata</taxon>
        <taxon>Euteleostomi</taxon>
        <taxon>Amphibia</taxon>
        <taxon>Batrachia</taxon>
        <taxon>Anura</taxon>
        <taxon>Neobatrachia</taxon>
        <taxon>Hyloidea</taxon>
        <taxon>Dendrobatidae</taxon>
        <taxon>Dendrobatinae</taxon>
        <taxon>Ranitomeya</taxon>
    </lineage>
</organism>
<name>A0ABN9LB32_9NEOB</name>
<comment type="caution">
    <text evidence="2">The sequence shown here is derived from an EMBL/GenBank/DDBJ whole genome shotgun (WGS) entry which is preliminary data.</text>
</comment>
<accession>A0ABN9LB32</accession>
<protein>
    <submittedName>
        <fullName evidence="2">Uncharacterized protein</fullName>
    </submittedName>
</protein>
<evidence type="ECO:0000313" key="2">
    <source>
        <dbReference type="EMBL" id="CAJ0936295.1"/>
    </source>
</evidence>
<dbReference type="PANTHER" id="PTHR34479">
    <property type="entry name" value="COILED-COIL DOMAIN-CONTAINING PROTEIN 30"/>
    <property type="match status" value="1"/>
</dbReference>
<evidence type="ECO:0000256" key="1">
    <source>
        <dbReference type="SAM" id="Coils"/>
    </source>
</evidence>
<gene>
    <name evidence="2" type="ORF">RIMI_LOCUS6700738</name>
</gene>
<dbReference type="InterPro" id="IPR052825">
    <property type="entry name" value="CCD-Prefoldin_beta-like"/>
</dbReference>
<proteinExistence type="predicted"/>